<reference evidence="1" key="1">
    <citation type="submission" date="2022-11" db="EMBL/GenBank/DDBJ databases">
        <authorList>
            <person name="Hyden B.L."/>
            <person name="Feng K."/>
            <person name="Yates T."/>
            <person name="Jawdy S."/>
            <person name="Smart L.B."/>
            <person name="Muchero W."/>
        </authorList>
    </citation>
    <scope>NUCLEOTIDE SEQUENCE</scope>
    <source>
        <tissue evidence="1">Shoot tip</tissue>
    </source>
</reference>
<proteinExistence type="predicted"/>
<gene>
    <name evidence="1" type="ORF">OIU79_021171</name>
</gene>
<organism evidence="1 2">
    <name type="scientific">Salix purpurea</name>
    <name type="common">Purple osier willow</name>
    <dbReference type="NCBI Taxonomy" id="77065"/>
    <lineage>
        <taxon>Eukaryota</taxon>
        <taxon>Viridiplantae</taxon>
        <taxon>Streptophyta</taxon>
        <taxon>Embryophyta</taxon>
        <taxon>Tracheophyta</taxon>
        <taxon>Spermatophyta</taxon>
        <taxon>Magnoliopsida</taxon>
        <taxon>eudicotyledons</taxon>
        <taxon>Gunneridae</taxon>
        <taxon>Pentapetalae</taxon>
        <taxon>rosids</taxon>
        <taxon>fabids</taxon>
        <taxon>Malpighiales</taxon>
        <taxon>Salicaceae</taxon>
        <taxon>Saliceae</taxon>
        <taxon>Salix</taxon>
    </lineage>
</organism>
<evidence type="ECO:0000313" key="2">
    <source>
        <dbReference type="Proteomes" id="UP001151532"/>
    </source>
</evidence>
<accession>A0A9Q0WRM0</accession>
<sequence>MEMEDWIESMREGELIVIDEAGGSTISQGQGEDISDTENLTESITAEGYMLTNQGRVSSEGKETEVSGVGVGDLTDDFIMVADESIDNEILGLKFIDLK</sequence>
<dbReference type="EMBL" id="JAPFFK010000003">
    <property type="protein sequence ID" value="KAJ6770470.1"/>
    <property type="molecule type" value="Genomic_DNA"/>
</dbReference>
<dbReference type="OrthoDB" id="10316907at2759"/>
<protein>
    <submittedName>
        <fullName evidence="1">Uncharacterized protein</fullName>
    </submittedName>
</protein>
<dbReference type="Proteomes" id="UP001151532">
    <property type="component" value="Chromosome 11"/>
</dbReference>
<evidence type="ECO:0000313" key="1">
    <source>
        <dbReference type="EMBL" id="KAJ6770470.1"/>
    </source>
</evidence>
<reference evidence="1" key="2">
    <citation type="journal article" date="2023" name="Int. J. Mol. Sci.">
        <title>De Novo Assembly and Annotation of 11 Diverse Shrub Willow (Salix) Genomes Reveals Novel Gene Organization in Sex-Linked Regions.</title>
        <authorList>
            <person name="Hyden B."/>
            <person name="Feng K."/>
            <person name="Yates T.B."/>
            <person name="Jawdy S."/>
            <person name="Cereghino C."/>
            <person name="Smart L.B."/>
            <person name="Muchero W."/>
        </authorList>
    </citation>
    <scope>NUCLEOTIDE SEQUENCE</scope>
    <source>
        <tissue evidence="1">Shoot tip</tissue>
    </source>
</reference>
<dbReference type="AlphaFoldDB" id="A0A9Q0WRM0"/>
<name>A0A9Q0WRM0_SALPP</name>
<keyword evidence="2" id="KW-1185">Reference proteome</keyword>
<comment type="caution">
    <text evidence="1">The sequence shown here is derived from an EMBL/GenBank/DDBJ whole genome shotgun (WGS) entry which is preliminary data.</text>
</comment>